<dbReference type="Pfam" id="PF03572">
    <property type="entry name" value="Peptidase_S41"/>
    <property type="match status" value="1"/>
</dbReference>
<feature type="domain" description="Tail specific protease" evidence="2">
    <location>
        <begin position="302"/>
        <end position="554"/>
    </location>
</feature>
<dbReference type="PANTHER" id="PTHR32060:SF22">
    <property type="entry name" value="CARBOXYL-TERMINAL-PROCESSING PEPTIDASE 3, CHLOROPLASTIC"/>
    <property type="match status" value="1"/>
</dbReference>
<dbReference type="InterPro" id="IPR029045">
    <property type="entry name" value="ClpP/crotonase-like_dom_sf"/>
</dbReference>
<dbReference type="RefSeq" id="WP_186941013.1">
    <property type="nucleotide sequence ID" value="NZ_JACOGA010000004.1"/>
</dbReference>
<dbReference type="SUPFAM" id="SSF52096">
    <property type="entry name" value="ClpP/crotonase"/>
    <property type="match status" value="1"/>
</dbReference>
<evidence type="ECO:0000313" key="4">
    <source>
        <dbReference type="Proteomes" id="UP000624279"/>
    </source>
</evidence>
<evidence type="ECO:0000259" key="2">
    <source>
        <dbReference type="SMART" id="SM00245"/>
    </source>
</evidence>
<dbReference type="PANTHER" id="PTHR32060">
    <property type="entry name" value="TAIL-SPECIFIC PROTEASE"/>
    <property type="match status" value="1"/>
</dbReference>
<organism evidence="3 4">
    <name type="scientific">Undibacterium flavidum</name>
    <dbReference type="NCBI Taxonomy" id="2762297"/>
    <lineage>
        <taxon>Bacteria</taxon>
        <taxon>Pseudomonadati</taxon>
        <taxon>Pseudomonadota</taxon>
        <taxon>Betaproteobacteria</taxon>
        <taxon>Burkholderiales</taxon>
        <taxon>Oxalobacteraceae</taxon>
        <taxon>Undibacterium</taxon>
    </lineage>
</organism>
<reference evidence="3 4" key="1">
    <citation type="submission" date="2020-08" db="EMBL/GenBank/DDBJ databases">
        <title>Novel species isolated from subtropical streams in China.</title>
        <authorList>
            <person name="Lu H."/>
        </authorList>
    </citation>
    <scope>NUCLEOTIDE SEQUENCE [LARGE SCALE GENOMIC DNA]</scope>
    <source>
        <strain evidence="3 4">LX15W</strain>
    </source>
</reference>
<keyword evidence="1" id="KW-0732">Signal</keyword>
<feature type="chain" id="PRO_5046146833" description="Tail specific protease domain-containing protein" evidence="1">
    <location>
        <begin position="24"/>
        <end position="687"/>
    </location>
</feature>
<dbReference type="InterPro" id="IPR005151">
    <property type="entry name" value="Tail-specific_protease"/>
</dbReference>
<keyword evidence="4" id="KW-1185">Reference proteome</keyword>
<dbReference type="EMBL" id="JACOGA010000004">
    <property type="protein sequence ID" value="MBC3872964.1"/>
    <property type="molecule type" value="Genomic_DNA"/>
</dbReference>
<feature type="signal peptide" evidence="1">
    <location>
        <begin position="1"/>
        <end position="23"/>
    </location>
</feature>
<dbReference type="Gene3D" id="3.90.226.10">
    <property type="entry name" value="2-enoyl-CoA Hydratase, Chain A, domain 1"/>
    <property type="match status" value="1"/>
</dbReference>
<proteinExistence type="predicted"/>
<sequence length="687" mass="74980">MKIHNVLRLAILGASICAGLAHAEYRVNYLANTRPLIKFNELTQPQKLVLAEQAQLVLRDLYVNRYQKNEYYGTGPTSGHLDPALAAQDILNKVKAGNLSTTDLHKSLSQAFVSQRDLHLNYNFPLPYATFETFIPFEFTRTASAADQNEVRISRHFSSFYYNTFYQGIRKPAIGDQVLEYDGLPIKQAVQNAIVNGNGANLYAGFSRALQYMTYTWQGSATPPTKDTITLKLKAASNGEEYSITLPWLSFYDDADLPPTINQATAKVAKTGAALKASISKALNLSNEPIQERYNRFVARNSTDVVGAITKNSTAESSIKWAVVNRGSKKVGYLSIGTFAPASNEYDTSLSIITGLLRNQLAATDALVIDVRNNGGGFISYADMLPELFIPGKASVNAARLLNTSLNFNFLNQEIFQFYWPEWVQVITNAQKTKDRYSKTEVFTSAADANYFGQMYYKPVGVLANARSFSATDLFTCAMRDNAAATIYGEDPKTGAGGANVIQHSFFADYGSAPFQALPGGVTMRVSWRQSIRSGLAAGTMIEDQGCNADVQVPRTLADLSNGDQTQFDKIADDLLAKTPSKSYYRNLTDGSFIPVGDTITSSSNTVNLNLQVANTDLVKVYVDNVLASVQTVRAGANPVAVALSTNIANGSHQISIVGTTNAHAPLWNTKRFVDVSASCVSSCLKR</sequence>
<dbReference type="Proteomes" id="UP000624279">
    <property type="component" value="Unassembled WGS sequence"/>
</dbReference>
<name>A0ABR6Y9W7_9BURK</name>
<dbReference type="SMART" id="SM00245">
    <property type="entry name" value="TSPc"/>
    <property type="match status" value="1"/>
</dbReference>
<evidence type="ECO:0000313" key="3">
    <source>
        <dbReference type="EMBL" id="MBC3872964.1"/>
    </source>
</evidence>
<comment type="caution">
    <text evidence="3">The sequence shown here is derived from an EMBL/GenBank/DDBJ whole genome shotgun (WGS) entry which is preliminary data.</text>
</comment>
<gene>
    <name evidence="3" type="ORF">H8K55_05150</name>
</gene>
<evidence type="ECO:0000256" key="1">
    <source>
        <dbReference type="SAM" id="SignalP"/>
    </source>
</evidence>
<protein>
    <recommendedName>
        <fullName evidence="2">Tail specific protease domain-containing protein</fullName>
    </recommendedName>
</protein>
<accession>A0ABR6Y9W7</accession>